<sequence length="91" mass="10082">MHSRLLETHETILVECRDAAARIAELGDNGTNDLLVSRVIRTEELQTRFSAEHLVDALPDPCLSRGRGHLVRLRCCEDRRPSDGRCGTGSG</sequence>
<keyword evidence="2" id="KW-1185">Reference proteome</keyword>
<dbReference type="Gene3D" id="1.20.1260.10">
    <property type="match status" value="1"/>
</dbReference>
<dbReference type="Proteomes" id="UP001230426">
    <property type="component" value="Unassembled WGS sequence"/>
</dbReference>
<evidence type="ECO:0000313" key="2">
    <source>
        <dbReference type="Proteomes" id="UP001230426"/>
    </source>
</evidence>
<protein>
    <submittedName>
        <fullName evidence="1">Uncharacterized protein</fullName>
    </submittedName>
</protein>
<accession>A0ABT9RHX2</accession>
<organism evidence="1 2">
    <name type="scientific">Streptosporangium brasiliense</name>
    <dbReference type="NCBI Taxonomy" id="47480"/>
    <lineage>
        <taxon>Bacteria</taxon>
        <taxon>Bacillati</taxon>
        <taxon>Actinomycetota</taxon>
        <taxon>Actinomycetes</taxon>
        <taxon>Streptosporangiales</taxon>
        <taxon>Streptosporangiaceae</taxon>
        <taxon>Streptosporangium</taxon>
    </lineage>
</organism>
<dbReference type="EMBL" id="JAUSRB010000002">
    <property type="protein sequence ID" value="MDP9868446.1"/>
    <property type="molecule type" value="Genomic_DNA"/>
</dbReference>
<name>A0ABT9RHX2_9ACTN</name>
<evidence type="ECO:0000313" key="1">
    <source>
        <dbReference type="EMBL" id="MDP9868446.1"/>
    </source>
</evidence>
<gene>
    <name evidence="1" type="ORF">J2S55_007712</name>
</gene>
<dbReference type="InterPro" id="IPR012347">
    <property type="entry name" value="Ferritin-like"/>
</dbReference>
<reference evidence="1 2" key="1">
    <citation type="submission" date="2023-07" db="EMBL/GenBank/DDBJ databases">
        <title>Sequencing the genomes of 1000 actinobacteria strains.</title>
        <authorList>
            <person name="Klenk H.-P."/>
        </authorList>
    </citation>
    <scope>NUCLEOTIDE SEQUENCE [LARGE SCALE GENOMIC DNA]</scope>
    <source>
        <strain evidence="1 2">DSM 44109</strain>
    </source>
</reference>
<proteinExistence type="predicted"/>
<comment type="caution">
    <text evidence="1">The sequence shown here is derived from an EMBL/GenBank/DDBJ whole genome shotgun (WGS) entry which is preliminary data.</text>
</comment>